<dbReference type="EMBL" id="CACVKT020000903">
    <property type="protein sequence ID" value="CAC5363595.1"/>
    <property type="molecule type" value="Genomic_DNA"/>
</dbReference>
<evidence type="ECO:0000313" key="2">
    <source>
        <dbReference type="EMBL" id="CAC5363595.1"/>
    </source>
</evidence>
<gene>
    <name evidence="2" type="ORF">MCOR_4956</name>
</gene>
<dbReference type="InterPro" id="IPR011993">
    <property type="entry name" value="PH-like_dom_sf"/>
</dbReference>
<reference evidence="2 3" key="1">
    <citation type="submission" date="2020-06" db="EMBL/GenBank/DDBJ databases">
        <authorList>
            <person name="Li R."/>
            <person name="Bekaert M."/>
        </authorList>
    </citation>
    <scope>NUCLEOTIDE SEQUENCE [LARGE SCALE GENOMIC DNA]</scope>
    <source>
        <strain evidence="3">wild</strain>
    </source>
</reference>
<dbReference type="OrthoDB" id="6243387at2759"/>
<keyword evidence="3" id="KW-1185">Reference proteome</keyword>
<dbReference type="SMART" id="SM01244">
    <property type="entry name" value="IRS"/>
    <property type="match status" value="1"/>
</dbReference>
<sequence>MNINSYLLVSFKLPESCKSHSEKYQAYCYEHECSCCTKCLIEEHKNCKELTVINNFISSIKSSNMILEIENSLREVAENLKRIKKNRAENMSSLILDRQRIEIEIQGARDAINEHFDRLQNDVMKELARIEDDKSKQINKIWASVERKEKEIDELQLSLAIIKHHASDLQTFLLSKQIEHELMNTDSLVQSMQENGDLSDVIISLQAEDLVKSINVNNITFGEIIVQRSSCDMSLVRHKHKQAQTNVDVATRNAPKKIYENIEIMEHATDLCFNVVVKPGKDALKFGFKGQYRLYVTKKGFKLEDTKTMTLKYYWPHHIVRQYEKSGQEIVIEVGRRNLLGQGTFSFCVIHEMIDKELCVLYPLFEKD</sequence>
<dbReference type="Proteomes" id="UP000507470">
    <property type="component" value="Unassembled WGS sequence"/>
</dbReference>
<dbReference type="InterPro" id="IPR002404">
    <property type="entry name" value="IRS_PTB"/>
</dbReference>
<dbReference type="SUPFAM" id="SSF50729">
    <property type="entry name" value="PH domain-like"/>
    <property type="match status" value="1"/>
</dbReference>
<evidence type="ECO:0000259" key="1">
    <source>
        <dbReference type="Pfam" id="PF02174"/>
    </source>
</evidence>
<dbReference type="AlphaFoldDB" id="A0A6J8A9F4"/>
<organism evidence="2 3">
    <name type="scientific">Mytilus coruscus</name>
    <name type="common">Sea mussel</name>
    <dbReference type="NCBI Taxonomy" id="42192"/>
    <lineage>
        <taxon>Eukaryota</taxon>
        <taxon>Metazoa</taxon>
        <taxon>Spiralia</taxon>
        <taxon>Lophotrochozoa</taxon>
        <taxon>Mollusca</taxon>
        <taxon>Bivalvia</taxon>
        <taxon>Autobranchia</taxon>
        <taxon>Pteriomorphia</taxon>
        <taxon>Mytilida</taxon>
        <taxon>Mytiloidea</taxon>
        <taxon>Mytilidae</taxon>
        <taxon>Mytilinae</taxon>
        <taxon>Mytilus</taxon>
    </lineage>
</organism>
<proteinExistence type="predicted"/>
<feature type="domain" description="IRS-type PTB" evidence="1">
    <location>
        <begin position="289"/>
        <end position="347"/>
    </location>
</feature>
<dbReference type="Gene3D" id="2.30.29.30">
    <property type="entry name" value="Pleckstrin-homology domain (PH domain)/Phosphotyrosine-binding domain (PTB)"/>
    <property type="match status" value="1"/>
</dbReference>
<evidence type="ECO:0000313" key="3">
    <source>
        <dbReference type="Proteomes" id="UP000507470"/>
    </source>
</evidence>
<dbReference type="SUPFAM" id="SSF57845">
    <property type="entry name" value="B-box zinc-binding domain"/>
    <property type="match status" value="1"/>
</dbReference>
<dbReference type="Pfam" id="PF02174">
    <property type="entry name" value="IRS"/>
    <property type="match status" value="1"/>
</dbReference>
<accession>A0A6J8A9F4</accession>
<protein>
    <recommendedName>
        <fullName evidence="1">IRS-type PTB domain-containing protein</fullName>
    </recommendedName>
</protein>
<name>A0A6J8A9F4_MYTCO</name>